<protein>
    <recommendedName>
        <fullName evidence="4">Fungal-type protein kinase domain-containing protein</fullName>
    </recommendedName>
</protein>
<dbReference type="RefSeq" id="XP_067511931.1">
    <property type="nucleotide sequence ID" value="XM_067655830.1"/>
</dbReference>
<dbReference type="VEuPathDB" id="FungiDB:RO3G_01239"/>
<evidence type="ECO:0000313" key="1">
    <source>
        <dbReference type="EMBL" id="EIE76535.1"/>
    </source>
</evidence>
<reference evidence="2 3" key="1">
    <citation type="journal article" date="2009" name="PLoS Genet.">
        <title>Genomic analysis of the basal lineage fungus Rhizopus oryzae reveals a whole-genome duplication.</title>
        <authorList>
            <person name="Ma L.-J."/>
            <person name="Ibrahim A.S."/>
            <person name="Skory C."/>
            <person name="Grabherr M.G."/>
            <person name="Burger G."/>
            <person name="Butler M."/>
            <person name="Elias M."/>
            <person name="Idnurm A."/>
            <person name="Lang B.F."/>
            <person name="Sone T."/>
            <person name="Abe A."/>
            <person name="Calvo S.E."/>
            <person name="Corrochano L.M."/>
            <person name="Engels R."/>
            <person name="Fu J."/>
            <person name="Hansberg W."/>
            <person name="Kim J.-M."/>
            <person name="Kodira C.D."/>
            <person name="Koehrsen M.J."/>
            <person name="Liu B."/>
            <person name="Miranda-Saavedra D."/>
            <person name="O'Leary S."/>
            <person name="Ortiz-Castellanos L."/>
            <person name="Poulter R."/>
            <person name="Rodriguez-Romero J."/>
            <person name="Ruiz-Herrera J."/>
            <person name="Shen Y.-Q."/>
            <person name="Zeng Q."/>
            <person name="Galagan J."/>
            <person name="Birren B.W."/>
            <person name="Cuomo C.A."/>
            <person name="Wickes B.L."/>
        </authorList>
    </citation>
    <scope>NUCLEOTIDE SEQUENCE [LARGE SCALE GENOMIC DNA]</scope>
    <source>
        <strain evidence="2">RA 99-880</strain>
        <strain evidence="3">RA 99-880 / ATCC MYA-4621 / FGSC 9543 / NRRL 43880</strain>
    </source>
</reference>
<gene>
    <name evidence="1" type="ORF">RO3G_01239</name>
    <name evidence="2" type="ORF">RO3G_01246</name>
</gene>
<dbReference type="Proteomes" id="UP000009138">
    <property type="component" value="Unassembled WGS sequence"/>
</dbReference>
<dbReference type="GeneID" id="93608211"/>
<reference evidence="2" key="2">
    <citation type="submission" date="2012-04" db="EMBL/GenBank/DDBJ databases">
        <title>Annotation of the Rhizopus oryzae genome.</title>
        <authorList>
            <consortium name="The Broad Institute Genome Sequencing Platform"/>
            <person name="Birren B."/>
            <person name="Lander E."/>
            <person name="Galagan J."/>
            <person name="Nusbaum C."/>
            <person name="Devon K."/>
            <person name="Ma L.-J."/>
            <person name="Jaffe D."/>
            <person name="Butler J."/>
            <person name="Alvarez P."/>
            <person name="Gnerre S."/>
            <person name="Grabherr M."/>
            <person name="Kleber M."/>
            <person name="Mauceli E."/>
            <person name="Brockman W."/>
            <person name="Rounsley S."/>
            <person name="Young S."/>
            <person name="LaButti K."/>
            <person name="Pushparaj V."/>
            <person name="DeCaprio D."/>
            <person name="Crawford M."/>
            <person name="Koehrsen M."/>
            <person name="Engels R."/>
            <person name="Montgomery P."/>
            <person name="Pearson M."/>
            <person name="Howarth C."/>
            <person name="Larson L."/>
            <person name="Luoma S."/>
            <person name="White J."/>
            <person name="O'Leary S."/>
            <person name="Kodira C."/>
            <person name="Zeng Q."/>
            <person name="Yandava C."/>
            <person name="Alvarado L."/>
            <person name="Skory C.D."/>
            <person name="Ibrahim A."/>
            <person name="Lang F."/>
            <person name="Wickes B.L."/>
            <person name="Liu B."/>
        </authorList>
    </citation>
    <scope>NUCLEOTIDE SEQUENCE</scope>
    <source>
        <strain evidence="2">RA 99-880</strain>
    </source>
</reference>
<dbReference type="EMBL" id="CH476732">
    <property type="protein sequence ID" value="EIE76535.1"/>
    <property type="molecule type" value="Genomic_DNA"/>
</dbReference>
<name>I1BK12_RHIO9</name>
<proteinExistence type="predicted"/>
<dbReference type="OrthoDB" id="2302244at2759"/>
<dbReference type="InParanoid" id="I1BK12"/>
<evidence type="ECO:0000313" key="2">
    <source>
        <dbReference type="EMBL" id="EIE76542.1"/>
    </source>
</evidence>
<dbReference type="AlphaFoldDB" id="I1BK12"/>
<evidence type="ECO:0000313" key="3">
    <source>
        <dbReference type="Proteomes" id="UP000009138"/>
    </source>
</evidence>
<organism evidence="2 3">
    <name type="scientific">Rhizopus delemar (strain RA 99-880 / ATCC MYA-4621 / FGSC 9543 / NRRL 43880)</name>
    <name type="common">Mucormycosis agent</name>
    <name type="synonym">Rhizopus arrhizus var. delemar</name>
    <dbReference type="NCBI Taxonomy" id="246409"/>
    <lineage>
        <taxon>Eukaryota</taxon>
        <taxon>Fungi</taxon>
        <taxon>Fungi incertae sedis</taxon>
        <taxon>Mucoromycota</taxon>
        <taxon>Mucoromycotina</taxon>
        <taxon>Mucoromycetes</taxon>
        <taxon>Mucorales</taxon>
        <taxon>Mucorineae</taxon>
        <taxon>Rhizopodaceae</taxon>
        <taxon>Rhizopus</taxon>
    </lineage>
</organism>
<evidence type="ECO:0008006" key="4">
    <source>
        <dbReference type="Google" id="ProtNLM"/>
    </source>
</evidence>
<accession>I1BK12</accession>
<keyword evidence="3" id="KW-1185">Reference proteome</keyword>
<dbReference type="OMA" id="METELCH"/>
<dbReference type="EMBL" id="CH476732">
    <property type="protein sequence ID" value="EIE76542.1"/>
    <property type="molecule type" value="Genomic_DNA"/>
</dbReference>
<sequence length="175" mass="19996">MIEEFPRETLCVEETELITRFIQSSLQPLFDDIDSEVYLRWTNTQTEEHREDTVSCSDRRPDGCLTAVIKNKKINLGFSEVKTTKYAKDSHKLNADLYRLGVFSKNTINANHLAGALSIQITGTSIAFFLTEKKREGLYLMTELDVIKFPTTLKEIPQLLGSFDSIKMHKTDNCP</sequence>
<dbReference type="VEuPathDB" id="FungiDB:RO3G_01246"/>